<evidence type="ECO:0000313" key="1">
    <source>
        <dbReference type="EMBL" id="PTH78874.1"/>
    </source>
</evidence>
<dbReference type="EMBL" id="PZKL01000045">
    <property type="protein sequence ID" value="PTH78874.1"/>
    <property type="molecule type" value="Genomic_DNA"/>
</dbReference>
<sequence length="60" mass="6719">MRFKVMRGKPLVAGEVSRGLYGIIGLKKDLLLRVAIDPRVAEIYTECDSRGLQEVFLTPV</sequence>
<dbReference type="AlphaFoldDB" id="A0A2T4MWD8"/>
<protein>
    <submittedName>
        <fullName evidence="1">Uncharacterized protein</fullName>
    </submittedName>
</protein>
<proteinExistence type="predicted"/>
<organism evidence="1 2">
    <name type="scientific">Aeromonas veronii</name>
    <dbReference type="NCBI Taxonomy" id="654"/>
    <lineage>
        <taxon>Bacteria</taxon>
        <taxon>Pseudomonadati</taxon>
        <taxon>Pseudomonadota</taxon>
        <taxon>Gammaproteobacteria</taxon>
        <taxon>Aeromonadales</taxon>
        <taxon>Aeromonadaceae</taxon>
        <taxon>Aeromonas</taxon>
    </lineage>
</organism>
<reference evidence="1 2" key="1">
    <citation type="submission" date="2018-03" db="EMBL/GenBank/DDBJ databases">
        <title>Aeromonas veronii whole genome sequencing and analysis.</title>
        <authorList>
            <person name="Xie H."/>
            <person name="Liu T."/>
            <person name="Wang K."/>
        </authorList>
    </citation>
    <scope>NUCLEOTIDE SEQUENCE [LARGE SCALE GENOMIC DNA]</scope>
    <source>
        <strain evidence="1 2">XH.VA.1</strain>
    </source>
</reference>
<dbReference type="Proteomes" id="UP000241986">
    <property type="component" value="Unassembled WGS sequence"/>
</dbReference>
<comment type="caution">
    <text evidence="1">The sequence shown here is derived from an EMBL/GenBank/DDBJ whole genome shotgun (WGS) entry which is preliminary data.</text>
</comment>
<evidence type="ECO:0000313" key="2">
    <source>
        <dbReference type="Proteomes" id="UP000241986"/>
    </source>
</evidence>
<name>A0A2T4MWD8_AERVE</name>
<accession>A0A2T4MWD8</accession>
<dbReference type="RefSeq" id="WP_107684499.1">
    <property type="nucleotide sequence ID" value="NZ_PZKL01000045.1"/>
</dbReference>
<gene>
    <name evidence="1" type="ORF">DAA48_20750</name>
</gene>